<dbReference type="InterPro" id="IPR041525">
    <property type="entry name" value="N/Namide_PRibTrfase"/>
</dbReference>
<dbReference type="GO" id="GO:0005829">
    <property type="term" value="C:cytosol"/>
    <property type="evidence" value="ECO:0007669"/>
    <property type="project" value="TreeGrafter"/>
</dbReference>
<dbReference type="FunFam" id="3.20.20.70:FF:000155">
    <property type="entry name" value="Nicotinate phosphoribosyltransferase"/>
    <property type="match status" value="1"/>
</dbReference>
<evidence type="ECO:0000313" key="21">
    <source>
        <dbReference type="WBParaSite" id="ACRNAN_scaffold3234.g11978.t1"/>
    </source>
</evidence>
<organism evidence="20 21">
    <name type="scientific">Acrobeloides nanus</name>
    <dbReference type="NCBI Taxonomy" id="290746"/>
    <lineage>
        <taxon>Eukaryota</taxon>
        <taxon>Metazoa</taxon>
        <taxon>Ecdysozoa</taxon>
        <taxon>Nematoda</taxon>
        <taxon>Chromadorea</taxon>
        <taxon>Rhabditida</taxon>
        <taxon>Tylenchina</taxon>
        <taxon>Cephalobomorpha</taxon>
        <taxon>Cephaloboidea</taxon>
        <taxon>Cephalobidae</taxon>
        <taxon>Acrobeloides</taxon>
    </lineage>
</organism>
<comment type="similarity">
    <text evidence="4 16">Belongs to the NAPRTase family.</text>
</comment>
<evidence type="ECO:0000256" key="16">
    <source>
        <dbReference type="RuleBase" id="RU365100"/>
    </source>
</evidence>
<dbReference type="InterPro" id="IPR013785">
    <property type="entry name" value="Aldolase_TIM"/>
</dbReference>
<dbReference type="SUPFAM" id="SSF51690">
    <property type="entry name" value="Nicotinate/Quinolinate PRTase C-terminal domain-like"/>
    <property type="match status" value="1"/>
</dbReference>
<comment type="function">
    <text evidence="14">Catalyzes the first step in the biosynthesis of NAD from nicotinic acid, the ATP-dependent synthesis of beta-nicotinate D-ribonucleotide from nicotinate and 5-phospho-D-ribose 1-phosphate. Helps prevent cellular oxidative stress via its role in NAD biosynthesis.</text>
</comment>
<dbReference type="InterPro" id="IPR040727">
    <property type="entry name" value="NAPRTase_N"/>
</dbReference>
<evidence type="ECO:0000256" key="13">
    <source>
        <dbReference type="ARBA" id="ARBA00023211"/>
    </source>
</evidence>
<comment type="cofactor">
    <cofactor evidence="2">
        <name>Mg(2+)</name>
        <dbReference type="ChEBI" id="CHEBI:18420"/>
    </cofactor>
</comment>
<keyword evidence="12" id="KW-0460">Magnesium</keyword>
<evidence type="ECO:0000313" key="20">
    <source>
        <dbReference type="Proteomes" id="UP000887540"/>
    </source>
</evidence>
<keyword evidence="7" id="KW-0597">Phosphoprotein</keyword>
<keyword evidence="9 16" id="KW-0662">Pyridine nucleotide biosynthesis</keyword>
<comment type="pathway">
    <text evidence="3 16">Cofactor biosynthesis; NAD(+) biosynthesis; nicotinate D-ribonucleotide from nicotinate: step 1/1.</text>
</comment>
<keyword evidence="10 16" id="KW-0808">Transferase</keyword>
<keyword evidence="8 16" id="KW-0436">Ligase</keyword>
<evidence type="ECO:0000256" key="12">
    <source>
        <dbReference type="ARBA" id="ARBA00022842"/>
    </source>
</evidence>
<accession>A0A914DPS8</accession>
<dbReference type="PANTHER" id="PTHR11098:SF1">
    <property type="entry name" value="NICOTINATE PHOSPHORIBOSYLTRANSFERASE"/>
    <property type="match status" value="1"/>
</dbReference>
<evidence type="ECO:0000256" key="15">
    <source>
        <dbReference type="ARBA" id="ARBA00048668"/>
    </source>
</evidence>
<evidence type="ECO:0000256" key="14">
    <source>
        <dbReference type="ARBA" id="ARBA00023426"/>
    </source>
</evidence>
<dbReference type="Pfam" id="PF17956">
    <property type="entry name" value="NAPRTase_C"/>
    <property type="match status" value="1"/>
</dbReference>
<dbReference type="EC" id="6.3.4.21" evidence="5 16"/>
<evidence type="ECO:0000259" key="19">
    <source>
        <dbReference type="Pfam" id="PF17956"/>
    </source>
</evidence>
<dbReference type="Pfam" id="PF17767">
    <property type="entry name" value="NAPRTase_N"/>
    <property type="match status" value="1"/>
</dbReference>
<dbReference type="AlphaFoldDB" id="A0A914DPS8"/>
<evidence type="ECO:0000256" key="10">
    <source>
        <dbReference type="ARBA" id="ARBA00022679"/>
    </source>
</evidence>
<dbReference type="InterPro" id="IPR041619">
    <property type="entry name" value="NAPRTase_C"/>
</dbReference>
<evidence type="ECO:0000256" key="3">
    <source>
        <dbReference type="ARBA" id="ARBA00004952"/>
    </source>
</evidence>
<dbReference type="PIRSF" id="PIRSF000484">
    <property type="entry name" value="NAPRT"/>
    <property type="match status" value="1"/>
</dbReference>
<dbReference type="FunFam" id="3.20.140.10:FF:000006">
    <property type="entry name" value="Nicotinate phosphoribosyltransferase"/>
    <property type="match status" value="1"/>
</dbReference>
<comment type="PTM">
    <text evidence="16">Transiently phosphorylated on a His residue during the reaction cycle. Phosphorylation strongly increases the affinity for substrates and increases the rate of nicotinate D-ribonucleotide production. Dephosphorylation regenerates the low-affinity form of the enzyme, leading to product release.</text>
</comment>
<evidence type="ECO:0000256" key="7">
    <source>
        <dbReference type="ARBA" id="ARBA00022553"/>
    </source>
</evidence>
<dbReference type="Pfam" id="PF04095">
    <property type="entry name" value="NAPRTase"/>
    <property type="match status" value="1"/>
</dbReference>
<evidence type="ECO:0000256" key="11">
    <source>
        <dbReference type="ARBA" id="ARBA00022723"/>
    </source>
</evidence>
<protein>
    <recommendedName>
        <fullName evidence="6 16">Nicotinate phosphoribosyltransferase</fullName>
        <ecNumber evidence="5 16">6.3.4.21</ecNumber>
    </recommendedName>
</protein>
<dbReference type="CDD" id="cd01570">
    <property type="entry name" value="NAPRTase_A"/>
    <property type="match status" value="1"/>
</dbReference>
<dbReference type="InterPro" id="IPR007229">
    <property type="entry name" value="Nic_PRibTrfase-Fam"/>
</dbReference>
<evidence type="ECO:0000256" key="2">
    <source>
        <dbReference type="ARBA" id="ARBA00001946"/>
    </source>
</evidence>
<proteinExistence type="inferred from homology"/>
<evidence type="ECO:0000256" key="9">
    <source>
        <dbReference type="ARBA" id="ARBA00022642"/>
    </source>
</evidence>
<comment type="cofactor">
    <cofactor evidence="1">
        <name>Mn(2+)</name>
        <dbReference type="ChEBI" id="CHEBI:29035"/>
    </cofactor>
</comment>
<keyword evidence="13" id="KW-0464">Manganese</keyword>
<evidence type="ECO:0000256" key="8">
    <source>
        <dbReference type="ARBA" id="ARBA00022598"/>
    </source>
</evidence>
<dbReference type="InterPro" id="IPR036068">
    <property type="entry name" value="Nicotinate_pribotase-like_C"/>
</dbReference>
<dbReference type="GO" id="GO:0046872">
    <property type="term" value="F:metal ion binding"/>
    <property type="evidence" value="ECO:0007669"/>
    <property type="project" value="UniProtKB-KW"/>
</dbReference>
<dbReference type="GO" id="GO:0016740">
    <property type="term" value="F:transferase activity"/>
    <property type="evidence" value="ECO:0007669"/>
    <property type="project" value="UniProtKB-KW"/>
</dbReference>
<dbReference type="FunFam" id="3.20.20.70:FF:000173">
    <property type="entry name" value="Nicotinate phosphoribosyltransferase"/>
    <property type="match status" value="1"/>
</dbReference>
<keyword evidence="11" id="KW-0479">Metal-binding</keyword>
<feature type="domain" description="Nicotinate/nicotinamide phosphoribosyltransferase" evidence="17">
    <location>
        <begin position="292"/>
        <end position="389"/>
    </location>
</feature>
<evidence type="ECO:0000256" key="5">
    <source>
        <dbReference type="ARBA" id="ARBA00013236"/>
    </source>
</evidence>
<sequence>MCYGYWKAKVHEEPACFDLFFRKNPFHGEFTVFAGLEDCLRFVQNFRFSKSDIDYLRSILPTSSEDEFFEYLQSLDCSNIRIHAPPEGSVVFPKVPLITVEGPLAIAQLLETTFLNLVNYASLVATNAARFRQVSGEKIELLEFGLRRAQGPNGGLTASKYCYVGGFDATSNLLAGKLFGIPVKGTQAHSFVTAFSSAKDLKIRQIKHASEDKMVDIFELSRAKVDYLFDNMNWGASKEEVSEGELAAFCAYAIAFPTTFLALIDTYDVLRSGVINFCAVSLALYDIGYHALGVRIDSGDLSYQSKELRSRFRQVSKLHEDLAWFENVKIVASNDIDEDTITSLNEQQHDITSFGVGTHLVTCRKQPALGCVYKLVAVSGQAKIKLSQEVAKISIPGRKKCYRIYSKVGHNIIDLMMLHDEDEPQVDKQILCRHPFEESKRAYAIPAKVERLDLCFWADGELQQKLPTLQEIRKHVKSSINLLRPDHRRMLNPTPYKVSVSEKLYQFLHDHWLQHAPIGLLY</sequence>
<dbReference type="PANTHER" id="PTHR11098">
    <property type="entry name" value="NICOTINATE PHOSPHORIBOSYLTRANSFERASE"/>
    <property type="match status" value="1"/>
</dbReference>
<dbReference type="Gene3D" id="3.20.140.10">
    <property type="entry name" value="nicotinate phosphoribosyltransferase"/>
    <property type="match status" value="2"/>
</dbReference>
<dbReference type="GO" id="GO:0034355">
    <property type="term" value="P:NAD+ biosynthetic process via the salvage pathway"/>
    <property type="evidence" value="ECO:0007669"/>
    <property type="project" value="TreeGrafter"/>
</dbReference>
<evidence type="ECO:0000259" key="18">
    <source>
        <dbReference type="Pfam" id="PF17767"/>
    </source>
</evidence>
<dbReference type="NCBIfam" id="TIGR01513">
    <property type="entry name" value="NAPRTase_put"/>
    <property type="match status" value="1"/>
</dbReference>
<dbReference type="InterPro" id="IPR006405">
    <property type="entry name" value="Nic_PRibTrfase_pncB"/>
</dbReference>
<reference evidence="21" key="1">
    <citation type="submission" date="2022-11" db="UniProtKB">
        <authorList>
            <consortium name="WormBaseParasite"/>
        </authorList>
    </citation>
    <scope>IDENTIFICATION</scope>
</reference>
<evidence type="ECO:0000259" key="17">
    <source>
        <dbReference type="Pfam" id="PF04095"/>
    </source>
</evidence>
<dbReference type="Gene3D" id="3.20.20.70">
    <property type="entry name" value="Aldolase class I"/>
    <property type="match status" value="2"/>
</dbReference>
<evidence type="ECO:0000256" key="1">
    <source>
        <dbReference type="ARBA" id="ARBA00001936"/>
    </source>
</evidence>
<evidence type="ECO:0000256" key="6">
    <source>
        <dbReference type="ARBA" id="ARBA00021569"/>
    </source>
</evidence>
<dbReference type="SUPFAM" id="SSF54675">
    <property type="entry name" value="Nicotinate/Quinolinate PRTase N-terminal domain-like"/>
    <property type="match status" value="1"/>
</dbReference>
<name>A0A914DPS8_9BILA</name>
<dbReference type="WBParaSite" id="ACRNAN_scaffold3234.g11978.t1">
    <property type="protein sequence ID" value="ACRNAN_scaffold3234.g11978.t1"/>
    <property type="gene ID" value="ACRNAN_scaffold3234.g11978"/>
</dbReference>
<evidence type="ECO:0000256" key="4">
    <source>
        <dbReference type="ARBA" id="ARBA00010897"/>
    </source>
</evidence>
<dbReference type="GO" id="GO:0004516">
    <property type="term" value="F:nicotinate phosphoribosyltransferase activity"/>
    <property type="evidence" value="ECO:0007669"/>
    <property type="project" value="UniProtKB-UniRule"/>
</dbReference>
<keyword evidence="20" id="KW-1185">Reference proteome</keyword>
<dbReference type="Proteomes" id="UP000887540">
    <property type="component" value="Unplaced"/>
</dbReference>
<feature type="domain" description="Nicotinate phosphoribosyltransferase N-terminal" evidence="18">
    <location>
        <begin position="1"/>
        <end position="119"/>
    </location>
</feature>
<comment type="catalytic activity">
    <reaction evidence="15 16">
        <text>5-phospho-alpha-D-ribose 1-diphosphate + nicotinate + ATP + H2O = nicotinate beta-D-ribonucleotide + ADP + phosphate + diphosphate</text>
        <dbReference type="Rhea" id="RHEA:36163"/>
        <dbReference type="ChEBI" id="CHEBI:15377"/>
        <dbReference type="ChEBI" id="CHEBI:30616"/>
        <dbReference type="ChEBI" id="CHEBI:32544"/>
        <dbReference type="ChEBI" id="CHEBI:33019"/>
        <dbReference type="ChEBI" id="CHEBI:43474"/>
        <dbReference type="ChEBI" id="CHEBI:57502"/>
        <dbReference type="ChEBI" id="CHEBI:58017"/>
        <dbReference type="ChEBI" id="CHEBI:456216"/>
        <dbReference type="EC" id="6.3.4.21"/>
    </reaction>
</comment>
<feature type="domain" description="Nicotinate phosphoribosyltransferase C-terminal" evidence="19">
    <location>
        <begin position="398"/>
        <end position="507"/>
    </location>
</feature>